<dbReference type="InterPro" id="IPR032828">
    <property type="entry name" value="PolyA_RNA-bd"/>
</dbReference>
<name>A0A6M8BFB2_9CYAN</name>
<dbReference type="GO" id="GO:0008033">
    <property type="term" value="P:tRNA processing"/>
    <property type="evidence" value="ECO:0007669"/>
    <property type="project" value="UniProtKB-KW"/>
</dbReference>
<dbReference type="InterPro" id="IPR002646">
    <property type="entry name" value="PolA_pol_head_dom"/>
</dbReference>
<dbReference type="GO" id="GO:0046872">
    <property type="term" value="F:metal ion binding"/>
    <property type="evidence" value="ECO:0007669"/>
    <property type="project" value="UniProtKB-KW"/>
</dbReference>
<feature type="domain" description="Poly A polymerase head" evidence="12">
    <location>
        <begin position="28"/>
        <end position="140"/>
    </location>
</feature>
<dbReference type="InterPro" id="IPR043519">
    <property type="entry name" value="NT_sf"/>
</dbReference>
<evidence type="ECO:0000313" key="15">
    <source>
        <dbReference type="EMBL" id="QKD84912.1"/>
    </source>
</evidence>
<dbReference type="SUPFAM" id="SSF81301">
    <property type="entry name" value="Nucleotidyltransferase"/>
    <property type="match status" value="1"/>
</dbReference>
<keyword evidence="4 11" id="KW-0808">Transferase</keyword>
<dbReference type="CDD" id="cd05398">
    <property type="entry name" value="NT_ClassII-CCAase"/>
    <property type="match status" value="1"/>
</dbReference>
<evidence type="ECO:0000256" key="11">
    <source>
        <dbReference type="RuleBase" id="RU003953"/>
    </source>
</evidence>
<accession>A0A6M8BFB2</accession>
<dbReference type="AlphaFoldDB" id="A0A6M8BFB2"/>
<evidence type="ECO:0000256" key="1">
    <source>
        <dbReference type="ARBA" id="ARBA00001946"/>
    </source>
</evidence>
<evidence type="ECO:0000259" key="13">
    <source>
        <dbReference type="Pfam" id="PF12627"/>
    </source>
</evidence>
<dbReference type="Pfam" id="PF01743">
    <property type="entry name" value="PolyA_pol"/>
    <property type="match status" value="1"/>
</dbReference>
<comment type="similarity">
    <text evidence="2 11">Belongs to the tRNA nucleotidyltransferase/poly(A) polymerase family.</text>
</comment>
<reference evidence="15 16" key="1">
    <citation type="submission" date="2020-05" db="EMBL/GenBank/DDBJ databases">
        <title>Complete genome sequence of of a novel Thermoleptolyngbya strain isolated from hot springs of Ganzi, Sichuan China.</title>
        <authorList>
            <person name="Tang J."/>
            <person name="Daroch M."/>
            <person name="Li L."/>
            <person name="Waleron K."/>
            <person name="Waleron M."/>
            <person name="Waleron M."/>
        </authorList>
    </citation>
    <scope>NUCLEOTIDE SEQUENCE [LARGE SCALE GENOMIC DNA]</scope>
    <source>
        <strain evidence="15 16">PKUAC-SCTA183</strain>
    </source>
</reference>
<dbReference type="GO" id="GO:0000049">
    <property type="term" value="F:tRNA binding"/>
    <property type="evidence" value="ECO:0007669"/>
    <property type="project" value="UniProtKB-KW"/>
</dbReference>
<dbReference type="Proteomes" id="UP000505210">
    <property type="component" value="Chromosome"/>
</dbReference>
<dbReference type="PANTHER" id="PTHR47545">
    <property type="entry name" value="MULTIFUNCTIONAL CCA PROTEIN"/>
    <property type="match status" value="1"/>
</dbReference>
<feature type="domain" description="CCA-adding enzyme C-terminal" evidence="14">
    <location>
        <begin position="273"/>
        <end position="416"/>
    </location>
</feature>
<keyword evidence="16" id="KW-1185">Reference proteome</keyword>
<evidence type="ECO:0000256" key="3">
    <source>
        <dbReference type="ARBA" id="ARBA00022555"/>
    </source>
</evidence>
<evidence type="ECO:0000256" key="9">
    <source>
        <dbReference type="ARBA" id="ARBA00022842"/>
    </source>
</evidence>
<comment type="cofactor">
    <cofactor evidence="1">
        <name>Mg(2+)</name>
        <dbReference type="ChEBI" id="CHEBI:18420"/>
    </cofactor>
</comment>
<keyword evidence="7" id="KW-0479">Metal-binding</keyword>
<evidence type="ECO:0000259" key="12">
    <source>
        <dbReference type="Pfam" id="PF01743"/>
    </source>
</evidence>
<proteinExistence type="inferred from homology"/>
<evidence type="ECO:0000256" key="4">
    <source>
        <dbReference type="ARBA" id="ARBA00022679"/>
    </source>
</evidence>
<dbReference type="PANTHER" id="PTHR47545:SF2">
    <property type="entry name" value="CC-ADDING TRNA NUCLEOTIDYLTRANSFERASE"/>
    <property type="match status" value="1"/>
</dbReference>
<evidence type="ECO:0000256" key="10">
    <source>
        <dbReference type="ARBA" id="ARBA00022884"/>
    </source>
</evidence>
<feature type="domain" description="tRNA nucleotidyltransferase/poly(A) polymerase RNA and SrmB- binding" evidence="13">
    <location>
        <begin position="165"/>
        <end position="225"/>
    </location>
</feature>
<dbReference type="Pfam" id="PF12627">
    <property type="entry name" value="PolyA_pol_RNAbd"/>
    <property type="match status" value="1"/>
</dbReference>
<dbReference type="Gene3D" id="1.10.3090.10">
    <property type="entry name" value="cca-adding enzyme, domain 2"/>
    <property type="match status" value="1"/>
</dbReference>
<dbReference type="Pfam" id="PF13735">
    <property type="entry name" value="tRNA_NucTran2_2"/>
    <property type="match status" value="1"/>
</dbReference>
<evidence type="ECO:0000256" key="8">
    <source>
        <dbReference type="ARBA" id="ARBA00022741"/>
    </source>
</evidence>
<dbReference type="SUPFAM" id="SSF81891">
    <property type="entry name" value="Poly A polymerase C-terminal region-like"/>
    <property type="match status" value="1"/>
</dbReference>
<evidence type="ECO:0000256" key="7">
    <source>
        <dbReference type="ARBA" id="ARBA00022723"/>
    </source>
</evidence>
<keyword evidence="3" id="KW-0820">tRNA-binding</keyword>
<evidence type="ECO:0000256" key="2">
    <source>
        <dbReference type="ARBA" id="ARBA00007265"/>
    </source>
</evidence>
<evidence type="ECO:0000259" key="14">
    <source>
        <dbReference type="Pfam" id="PF13735"/>
    </source>
</evidence>
<keyword evidence="5" id="KW-0819">tRNA processing</keyword>
<dbReference type="KEGG" id="theu:HPC62_11340"/>
<dbReference type="Gene3D" id="3.30.460.10">
    <property type="entry name" value="Beta Polymerase, domain 2"/>
    <property type="match status" value="1"/>
</dbReference>
<protein>
    <submittedName>
        <fullName evidence="15">CCA tRNA nucleotidyltransferase</fullName>
    </submittedName>
</protein>
<organism evidence="15 16">
    <name type="scientific">Thermoleptolyngbya sichuanensis A183</name>
    <dbReference type="NCBI Taxonomy" id="2737172"/>
    <lineage>
        <taxon>Bacteria</taxon>
        <taxon>Bacillati</taxon>
        <taxon>Cyanobacteriota</taxon>
        <taxon>Cyanophyceae</taxon>
        <taxon>Oculatellales</taxon>
        <taxon>Oculatellaceae</taxon>
        <taxon>Thermoleptolyngbya</taxon>
        <taxon>Thermoleptolyngbya sichuanensis</taxon>
    </lineage>
</organism>
<dbReference type="GO" id="GO:0016779">
    <property type="term" value="F:nucleotidyltransferase activity"/>
    <property type="evidence" value="ECO:0007669"/>
    <property type="project" value="UniProtKB-KW"/>
</dbReference>
<evidence type="ECO:0000256" key="5">
    <source>
        <dbReference type="ARBA" id="ARBA00022694"/>
    </source>
</evidence>
<evidence type="ECO:0000256" key="6">
    <source>
        <dbReference type="ARBA" id="ARBA00022695"/>
    </source>
</evidence>
<dbReference type="InterPro" id="IPR032810">
    <property type="entry name" value="CCA-adding_enz_C"/>
</dbReference>
<keyword evidence="9" id="KW-0460">Magnesium</keyword>
<keyword evidence="8" id="KW-0547">Nucleotide-binding</keyword>
<dbReference type="EMBL" id="CP053661">
    <property type="protein sequence ID" value="QKD84912.1"/>
    <property type="molecule type" value="Genomic_DNA"/>
</dbReference>
<evidence type="ECO:0000313" key="16">
    <source>
        <dbReference type="Proteomes" id="UP000505210"/>
    </source>
</evidence>
<gene>
    <name evidence="15" type="ORF">HPC62_11340</name>
</gene>
<keyword evidence="10 11" id="KW-0694">RNA-binding</keyword>
<dbReference type="GO" id="GO:0000166">
    <property type="term" value="F:nucleotide binding"/>
    <property type="evidence" value="ECO:0007669"/>
    <property type="project" value="UniProtKB-KW"/>
</dbReference>
<sequence>MPTDTLTTASALSPHTWPFSLEWLPSDAYLVGGSVRDALLGRQAEYLDLDFVLPEGAVATARAIANHYRTGYVLLDAERQIARAVFERATVDFAQQVGPTLEADLQRRDFTVNAIAYDPHTERLFDPLNGYSDLQQQLIRMVAPENLKEDPLRLLRAYRQAAQLGFELEPDTQTTIQRLADLLAGIAPERVQAELNYLLGTARGTRFLQIAWEDGLFCTWLPHATATGMDRVAQMDEAAIALETRWPALGAELSGWLRDQQKVSGLGRSWMRIAKLTALVSPEAVEAEAELRTLKYSRNEIQAVQTVLRYLPQVPAIVQPTATATEQYFFFQGVGAAFGALSVVALASGISEAAIAPLINRFLDPHDAIAHPHPLVTGRDLMTQLHLPPGPQIGQLLEVLQLARAEGKIATPAEALDLAAIWMQQQSE</sequence>
<dbReference type="InterPro" id="IPR050124">
    <property type="entry name" value="tRNA_CCA-adding_enzyme"/>
</dbReference>
<keyword evidence="6" id="KW-0548">Nucleotidyltransferase</keyword>